<sequence>MSVLPEFHVLAPRSVAAAIAAGRQPATRFVAGGTDLMANLRHGIGAPATLIDLRGIRALRGIVAGPLGLSLGAAVTLAELVGHARVAKDYPALAQAAAAVGGPAHREAGTVGGNLCLDTRCVFYNRGDWWREANGYCLKYQGNTCHVAPTGRRCHAAFSGDLAPALLVHGAEVEIAGPEGQRRMPLGELYAEDGAAHLRLAAGEFLVRVLLPPEPWPAAYAKARARGAIDFPLAGVAVALSVGAHGVAGLRVALTGTNARPFLLAGTEALLGARVDAGWCAELGKLVQKQVSPMRTTLLAAQYRRRAASALAERLAITLADATAASARDGQEMVRQAE</sequence>
<dbReference type="EC" id="1.3.7.9" evidence="4"/>
<keyword evidence="2" id="KW-0274">FAD</keyword>
<keyword evidence="1" id="KW-0285">Flavoprotein</keyword>
<comment type="caution">
    <text evidence="4">The sequence shown here is derived from an EMBL/GenBank/DDBJ whole genome shotgun (WGS) entry which is preliminary data.</text>
</comment>
<feature type="domain" description="FAD-binding PCMH-type" evidence="3">
    <location>
        <begin position="2"/>
        <end position="216"/>
    </location>
</feature>
<dbReference type="InterPro" id="IPR051312">
    <property type="entry name" value="Diverse_Substr_Oxidored"/>
</dbReference>
<organism evidence="4">
    <name type="scientific">Acidicaldus sp</name>
    <dbReference type="NCBI Taxonomy" id="1872105"/>
    <lineage>
        <taxon>Bacteria</taxon>
        <taxon>Pseudomonadati</taxon>
        <taxon>Pseudomonadota</taxon>
        <taxon>Alphaproteobacteria</taxon>
        <taxon>Acetobacterales</taxon>
        <taxon>Acetobacteraceae</taxon>
        <taxon>Acidicaldus</taxon>
    </lineage>
</organism>
<dbReference type="InterPro" id="IPR016166">
    <property type="entry name" value="FAD-bd_PCMH"/>
</dbReference>
<evidence type="ECO:0000313" key="4">
    <source>
        <dbReference type="EMBL" id="HGC42699.1"/>
    </source>
</evidence>
<proteinExistence type="predicted"/>
<dbReference type="AlphaFoldDB" id="A0A8J4H9E8"/>
<dbReference type="InterPro" id="IPR036683">
    <property type="entry name" value="CO_DH_flav_C_dom_sf"/>
</dbReference>
<reference evidence="4" key="1">
    <citation type="journal article" date="2020" name="mSystems">
        <title>Genome- and Community-Level Interaction Insights into Carbon Utilization and Element Cycling Functions of Hydrothermarchaeota in Hydrothermal Sediment.</title>
        <authorList>
            <person name="Zhou Z."/>
            <person name="Liu Y."/>
            <person name="Xu W."/>
            <person name="Pan J."/>
            <person name="Luo Z.H."/>
            <person name="Li M."/>
        </authorList>
    </citation>
    <scope>NUCLEOTIDE SEQUENCE</scope>
    <source>
        <strain evidence="4">SpSt-997</strain>
    </source>
</reference>
<dbReference type="PANTHER" id="PTHR42659:SF9">
    <property type="entry name" value="XANTHINE DEHYDROGENASE FAD-BINDING SUBUNIT XDHB-RELATED"/>
    <property type="match status" value="1"/>
</dbReference>
<dbReference type="Gene3D" id="3.30.390.50">
    <property type="entry name" value="CO dehydrogenase flavoprotein, C-terminal domain"/>
    <property type="match status" value="1"/>
</dbReference>
<dbReference type="PROSITE" id="PS51387">
    <property type="entry name" value="FAD_PCMH"/>
    <property type="match status" value="1"/>
</dbReference>
<dbReference type="SUPFAM" id="SSF55447">
    <property type="entry name" value="CO dehydrogenase flavoprotein C-terminal domain-like"/>
    <property type="match status" value="1"/>
</dbReference>
<dbReference type="SUPFAM" id="SSF56176">
    <property type="entry name" value="FAD-binding/transporter-associated domain-like"/>
    <property type="match status" value="1"/>
</dbReference>
<dbReference type="PANTHER" id="PTHR42659">
    <property type="entry name" value="XANTHINE DEHYDROGENASE SUBUNIT C-RELATED"/>
    <property type="match status" value="1"/>
</dbReference>
<dbReference type="SMART" id="SM01092">
    <property type="entry name" value="CO_deh_flav_C"/>
    <property type="match status" value="1"/>
</dbReference>
<keyword evidence="4" id="KW-0560">Oxidoreductase</keyword>
<dbReference type="NCBIfam" id="TIGR03195">
    <property type="entry name" value="4hydrxCoA_B"/>
    <property type="match status" value="1"/>
</dbReference>
<dbReference type="InterPro" id="IPR036318">
    <property type="entry name" value="FAD-bd_PCMH-like_sf"/>
</dbReference>
<name>A0A8J4H9E8_9PROT</name>
<protein>
    <submittedName>
        <fullName evidence="4">4-hydroxybenzoyl-CoA reductase subunit beta</fullName>
        <ecNumber evidence="4">1.3.7.9</ecNumber>
    </submittedName>
</protein>
<dbReference type="GO" id="GO:0071949">
    <property type="term" value="F:FAD binding"/>
    <property type="evidence" value="ECO:0007669"/>
    <property type="project" value="InterPro"/>
</dbReference>
<evidence type="ECO:0000256" key="1">
    <source>
        <dbReference type="ARBA" id="ARBA00022630"/>
    </source>
</evidence>
<accession>A0A8J4H9E8</accession>
<dbReference type="InterPro" id="IPR017608">
    <property type="entry name" value="4hydrxbenzoyl-CoA_Rdtase_bsu"/>
</dbReference>
<dbReference type="InterPro" id="IPR005107">
    <property type="entry name" value="CO_DH_flav_C"/>
</dbReference>
<evidence type="ECO:0000259" key="3">
    <source>
        <dbReference type="PROSITE" id="PS51387"/>
    </source>
</evidence>
<dbReference type="InterPro" id="IPR016167">
    <property type="entry name" value="FAD-bd_PCMH_sub1"/>
</dbReference>
<dbReference type="Pfam" id="PF03450">
    <property type="entry name" value="CO_deh_flav_C"/>
    <property type="match status" value="1"/>
</dbReference>
<dbReference type="Gene3D" id="3.30.465.10">
    <property type="match status" value="1"/>
</dbReference>
<dbReference type="Gene3D" id="3.30.43.10">
    <property type="entry name" value="Uridine Diphospho-n-acetylenolpyruvylglucosamine Reductase, domain 2"/>
    <property type="match status" value="1"/>
</dbReference>
<dbReference type="InterPro" id="IPR002346">
    <property type="entry name" value="Mopterin_DH_FAD-bd"/>
</dbReference>
<dbReference type="InterPro" id="IPR016169">
    <property type="entry name" value="FAD-bd_PCMH_sub2"/>
</dbReference>
<dbReference type="Pfam" id="PF00941">
    <property type="entry name" value="FAD_binding_5"/>
    <property type="match status" value="1"/>
</dbReference>
<evidence type="ECO:0000256" key="2">
    <source>
        <dbReference type="ARBA" id="ARBA00022827"/>
    </source>
</evidence>
<dbReference type="EMBL" id="DTQM01000108">
    <property type="protein sequence ID" value="HGC42699.1"/>
    <property type="molecule type" value="Genomic_DNA"/>
</dbReference>
<dbReference type="GO" id="GO:0016491">
    <property type="term" value="F:oxidoreductase activity"/>
    <property type="evidence" value="ECO:0007669"/>
    <property type="project" value="UniProtKB-KW"/>
</dbReference>
<gene>
    <name evidence="4" type="primary">hcrB</name>
    <name evidence="4" type="ORF">ENY07_05695</name>
</gene>